<accession>A0AC35UD94</accession>
<dbReference type="WBParaSite" id="RSKR_0001054800.1">
    <property type="protein sequence ID" value="RSKR_0001054800.1"/>
    <property type="gene ID" value="RSKR_0001054800"/>
</dbReference>
<reference evidence="2" key="1">
    <citation type="submission" date="2016-11" db="UniProtKB">
        <authorList>
            <consortium name="WormBaseParasite"/>
        </authorList>
    </citation>
    <scope>IDENTIFICATION</scope>
    <source>
        <strain evidence="2">KR3021</strain>
    </source>
</reference>
<organism evidence="1 2">
    <name type="scientific">Rhabditophanes sp. KR3021</name>
    <dbReference type="NCBI Taxonomy" id="114890"/>
    <lineage>
        <taxon>Eukaryota</taxon>
        <taxon>Metazoa</taxon>
        <taxon>Ecdysozoa</taxon>
        <taxon>Nematoda</taxon>
        <taxon>Chromadorea</taxon>
        <taxon>Rhabditida</taxon>
        <taxon>Tylenchina</taxon>
        <taxon>Panagrolaimomorpha</taxon>
        <taxon>Strongyloidoidea</taxon>
        <taxon>Alloionematidae</taxon>
        <taxon>Rhabditophanes</taxon>
    </lineage>
</organism>
<proteinExistence type="predicted"/>
<sequence length="213" mass="24124">MINLTIYTNATAYPYEKNFQETTTLGEFKKRMILIAGIEQLTNMTVEIVDKDMVPIEVISDDSKTLGDYGLKENSIILVKDITDSNKHFVNTDNEERYVMPDDKYDEREDSARVWKKKILASEDTEEKTNLKLGDHVAVFGKEGERIGEVAFVGKTEFAEGLWIGVILKTPIGKNDGTVNGKRYFECEPNFGIFAKAKCVEHLAPVEQAPEEF</sequence>
<dbReference type="Proteomes" id="UP000095286">
    <property type="component" value="Unplaced"/>
</dbReference>
<protein>
    <submittedName>
        <fullName evidence="2">CAP-Gly domain-containing protein</fullName>
    </submittedName>
</protein>
<evidence type="ECO:0000313" key="2">
    <source>
        <dbReference type="WBParaSite" id="RSKR_0001054800.1"/>
    </source>
</evidence>
<evidence type="ECO:0000313" key="1">
    <source>
        <dbReference type="Proteomes" id="UP000095286"/>
    </source>
</evidence>
<name>A0AC35UD94_9BILA</name>